<reference evidence="1 2" key="1">
    <citation type="journal article" date="2022" name="Genome Biol. Evol.">
        <title>The Spruce Budworm Genome: Reconstructing the Evolutionary History of Antifreeze Proteins.</title>
        <authorList>
            <person name="Beliveau C."/>
            <person name="Gagne P."/>
            <person name="Picq S."/>
            <person name="Vernygora O."/>
            <person name="Keeling C.I."/>
            <person name="Pinkney K."/>
            <person name="Doucet D."/>
            <person name="Wen F."/>
            <person name="Johnston J.S."/>
            <person name="Maaroufi H."/>
            <person name="Boyle B."/>
            <person name="Laroche J."/>
            <person name="Dewar K."/>
            <person name="Juretic N."/>
            <person name="Blackburn G."/>
            <person name="Nisole A."/>
            <person name="Brunet B."/>
            <person name="Brandao M."/>
            <person name="Lumley L."/>
            <person name="Duan J."/>
            <person name="Quan G."/>
            <person name="Lucarotti C.J."/>
            <person name="Roe A.D."/>
            <person name="Sperling F.A.H."/>
            <person name="Levesque R.C."/>
            <person name="Cusson M."/>
        </authorList>
    </citation>
    <scope>NUCLEOTIDE SEQUENCE [LARGE SCALE GENOMIC DNA]</scope>
    <source>
        <strain evidence="1">Glfc:IPQL:Cfum</strain>
    </source>
</reference>
<name>A0ACC0JWS4_CHOFU</name>
<accession>A0ACC0JWS4</accession>
<sequence>MGLPIPGMSHDSPMSHPLPQGQGKPQPLPLNMAPSPMMGSPAMPGDGTKPYAATGPPPDAPYAQYPGYSYGAYPSPAYYGGYGGAPLPAVRRADEPGAGAALPPAAPPTITSP</sequence>
<evidence type="ECO:0000313" key="1">
    <source>
        <dbReference type="EMBL" id="KAI8428622.1"/>
    </source>
</evidence>
<comment type="caution">
    <text evidence="1">The sequence shown here is derived from an EMBL/GenBank/DDBJ whole genome shotgun (WGS) entry which is preliminary data.</text>
</comment>
<organism evidence="1 2">
    <name type="scientific">Choristoneura fumiferana</name>
    <name type="common">Spruce budworm moth</name>
    <name type="synonym">Archips fumiferana</name>
    <dbReference type="NCBI Taxonomy" id="7141"/>
    <lineage>
        <taxon>Eukaryota</taxon>
        <taxon>Metazoa</taxon>
        <taxon>Ecdysozoa</taxon>
        <taxon>Arthropoda</taxon>
        <taxon>Hexapoda</taxon>
        <taxon>Insecta</taxon>
        <taxon>Pterygota</taxon>
        <taxon>Neoptera</taxon>
        <taxon>Endopterygota</taxon>
        <taxon>Lepidoptera</taxon>
        <taxon>Glossata</taxon>
        <taxon>Ditrysia</taxon>
        <taxon>Tortricoidea</taxon>
        <taxon>Tortricidae</taxon>
        <taxon>Tortricinae</taxon>
        <taxon>Choristoneura</taxon>
    </lineage>
</organism>
<proteinExistence type="predicted"/>
<keyword evidence="2" id="KW-1185">Reference proteome</keyword>
<protein>
    <submittedName>
        <fullName evidence="1">Uncharacterized protein</fullName>
    </submittedName>
</protein>
<evidence type="ECO:0000313" key="2">
    <source>
        <dbReference type="Proteomes" id="UP001064048"/>
    </source>
</evidence>
<dbReference type="Proteomes" id="UP001064048">
    <property type="component" value="Chromosome 12"/>
</dbReference>
<gene>
    <name evidence="1" type="ORF">MSG28_007358</name>
</gene>
<dbReference type="EMBL" id="CM046112">
    <property type="protein sequence ID" value="KAI8428622.1"/>
    <property type="molecule type" value="Genomic_DNA"/>
</dbReference>